<dbReference type="HOGENOM" id="CLU_019602_8_0_6"/>
<dbReference type="GO" id="GO:0022857">
    <property type="term" value="F:transmembrane transporter activity"/>
    <property type="evidence" value="ECO:0007669"/>
    <property type="project" value="InterPro"/>
</dbReference>
<feature type="transmembrane region" description="Helical" evidence="9">
    <location>
        <begin position="227"/>
        <end position="246"/>
    </location>
</feature>
<dbReference type="SUPFAM" id="SSF161098">
    <property type="entry name" value="MetI-like"/>
    <property type="match status" value="2"/>
</dbReference>
<evidence type="ECO:0000256" key="8">
    <source>
        <dbReference type="ARBA" id="ARBA00023136"/>
    </source>
</evidence>
<dbReference type="GO" id="GO:0006865">
    <property type="term" value="P:amino acid transport"/>
    <property type="evidence" value="ECO:0007669"/>
    <property type="project" value="UniProtKB-KW"/>
</dbReference>
<evidence type="ECO:0000256" key="5">
    <source>
        <dbReference type="ARBA" id="ARBA00022692"/>
    </source>
</evidence>
<dbReference type="Pfam" id="PF00528">
    <property type="entry name" value="BPD_transp_1"/>
    <property type="match status" value="1"/>
</dbReference>
<keyword evidence="7 9" id="KW-1133">Transmembrane helix</keyword>
<keyword evidence="8 9" id="KW-0472">Membrane</keyword>
<evidence type="ECO:0000313" key="12">
    <source>
        <dbReference type="EMBL" id="ABM04529.1"/>
    </source>
</evidence>
<dbReference type="AlphaFoldDB" id="A1SYG0"/>
<dbReference type="PANTHER" id="PTHR30614">
    <property type="entry name" value="MEMBRANE COMPONENT OF AMINO ACID ABC TRANSPORTER"/>
    <property type="match status" value="1"/>
</dbReference>
<dbReference type="EMBL" id="CP000510">
    <property type="protein sequence ID" value="ABM04529.1"/>
    <property type="molecule type" value="Genomic_DNA"/>
</dbReference>
<dbReference type="STRING" id="357804.Ping_2819"/>
<evidence type="ECO:0000256" key="1">
    <source>
        <dbReference type="ARBA" id="ARBA00004429"/>
    </source>
</evidence>
<dbReference type="GO" id="GO:0043190">
    <property type="term" value="C:ATP-binding cassette (ABC) transporter complex"/>
    <property type="evidence" value="ECO:0007669"/>
    <property type="project" value="InterPro"/>
</dbReference>
<sequence>MPPFSKACLVMNKSQLPPATTGGLLSSPRNRAIIFQCLALLAVVACAFYFTSNMFDNIEKRGITTGFSFLGETAGFGVSQSLIAYDDTTSTFLDVFIVGILNTLLVGVIGIICASVFGLLIGIGRLSSNFIVAKLSLVYIETFRNIPILLQILFWYNIVLAALPGPRQSFSYFESIFLNNRGLLLPEPIFQSGSIFILIAFVIACTAVIFLTRWAKKRHDQTGEEFPLIKVSLAILIVSPLLAYFVTGQPITAEYPALKGFNFQGGLAIIPEFLALTFALSIYTATYIAEAVRAGIEAVASGQKEAAESLGLKKHVILRKVVLPQALRVIIPPVINQYLNLVKNSSLATAIGYPEIVTLFSGTTLNQVGQAIEIIMMTMAVYLTFSIVISLLLNWVNAKMEIKGR</sequence>
<proteinExistence type="inferred from homology"/>
<evidence type="ECO:0000256" key="3">
    <source>
        <dbReference type="ARBA" id="ARBA00022448"/>
    </source>
</evidence>
<dbReference type="EMBL" id="CP000510">
    <property type="protein sequence ID" value="ABM04525.1"/>
    <property type="molecule type" value="Genomic_DNA"/>
</dbReference>
<feature type="transmembrane region" description="Helical" evidence="9">
    <location>
        <begin position="374"/>
        <end position="396"/>
    </location>
</feature>
<feature type="transmembrane region" description="Helical" evidence="9">
    <location>
        <begin position="33"/>
        <end position="51"/>
    </location>
</feature>
<feature type="transmembrane region" description="Helical" evidence="9">
    <location>
        <begin position="142"/>
        <end position="163"/>
    </location>
</feature>
<feature type="domain" description="ABC transmembrane type-1" evidence="10">
    <location>
        <begin position="100"/>
        <end position="393"/>
    </location>
</feature>
<dbReference type="KEGG" id="pin:Ping_2819"/>
<dbReference type="InterPro" id="IPR000515">
    <property type="entry name" value="MetI-like"/>
</dbReference>
<accession>A1SYG0</accession>
<keyword evidence="3 9" id="KW-0813">Transport</keyword>
<dbReference type="InterPro" id="IPR010065">
    <property type="entry name" value="AA_ABC_transptr_permease_3TM"/>
</dbReference>
<evidence type="ECO:0000256" key="7">
    <source>
        <dbReference type="ARBA" id="ARBA00022989"/>
    </source>
</evidence>
<name>A1SYG0_PSYIN</name>
<comment type="similarity">
    <text evidence="2">Belongs to the binding-protein-dependent transport system permease family. HisMQ subfamily.</text>
</comment>
<dbReference type="InterPro" id="IPR035906">
    <property type="entry name" value="MetI-like_sf"/>
</dbReference>
<dbReference type="Gene3D" id="1.10.3720.10">
    <property type="entry name" value="MetI-like"/>
    <property type="match status" value="1"/>
</dbReference>
<evidence type="ECO:0000313" key="13">
    <source>
        <dbReference type="Proteomes" id="UP000000639"/>
    </source>
</evidence>
<dbReference type="PANTHER" id="PTHR30614:SF37">
    <property type="entry name" value="AMINO-ACID ABC TRANSPORTER PERMEASE PROTEIN YHDX-RELATED"/>
    <property type="match status" value="1"/>
</dbReference>
<feature type="transmembrane region" description="Helical" evidence="9">
    <location>
        <begin position="266"/>
        <end position="289"/>
    </location>
</feature>
<dbReference type="eggNOG" id="COG4597">
    <property type="taxonomic scope" value="Bacteria"/>
</dbReference>
<keyword evidence="13" id="KW-1185">Reference proteome</keyword>
<dbReference type="CDD" id="cd06261">
    <property type="entry name" value="TM_PBP2"/>
    <property type="match status" value="1"/>
</dbReference>
<dbReference type="Proteomes" id="UP000000639">
    <property type="component" value="Chromosome"/>
</dbReference>
<comment type="subcellular location">
    <subcellularLocation>
        <location evidence="1">Cell inner membrane</location>
        <topology evidence="1">Multi-pass membrane protein</topology>
    </subcellularLocation>
    <subcellularLocation>
        <location evidence="9">Cell membrane</location>
        <topology evidence="9">Multi-pass membrane protein</topology>
    </subcellularLocation>
</comment>
<keyword evidence="6" id="KW-0029">Amino-acid transport</keyword>
<dbReference type="KEGG" id="pin:Ping_2823"/>
<keyword evidence="5 9" id="KW-0812">Transmembrane</keyword>
<protein>
    <submittedName>
        <fullName evidence="11">Amino acid ABC transporter membrane protein 1, PAAT family</fullName>
    </submittedName>
</protein>
<evidence type="ECO:0000313" key="11">
    <source>
        <dbReference type="EMBL" id="ABM04525.1"/>
    </source>
</evidence>
<evidence type="ECO:0000256" key="9">
    <source>
        <dbReference type="RuleBase" id="RU363032"/>
    </source>
</evidence>
<gene>
    <name evidence="11" type="ordered locus">Ping_2819</name>
    <name evidence="12" type="ordered locus">Ping_2823</name>
</gene>
<evidence type="ECO:0000256" key="6">
    <source>
        <dbReference type="ARBA" id="ARBA00022970"/>
    </source>
</evidence>
<evidence type="ECO:0000259" key="10">
    <source>
        <dbReference type="PROSITE" id="PS50928"/>
    </source>
</evidence>
<evidence type="ECO:0000256" key="4">
    <source>
        <dbReference type="ARBA" id="ARBA00022475"/>
    </source>
</evidence>
<keyword evidence="4" id="KW-1003">Cell membrane</keyword>
<dbReference type="PROSITE" id="PS50928">
    <property type="entry name" value="ABC_TM1"/>
    <property type="match status" value="1"/>
</dbReference>
<dbReference type="InterPro" id="IPR043429">
    <property type="entry name" value="ArtM/GltK/GlnP/TcyL/YhdX-like"/>
</dbReference>
<feature type="transmembrane region" description="Helical" evidence="9">
    <location>
        <begin position="189"/>
        <end position="215"/>
    </location>
</feature>
<evidence type="ECO:0000256" key="2">
    <source>
        <dbReference type="ARBA" id="ARBA00010072"/>
    </source>
</evidence>
<dbReference type="NCBIfam" id="TIGR01726">
    <property type="entry name" value="HEQRo_perm_3TM"/>
    <property type="match status" value="1"/>
</dbReference>
<feature type="transmembrane region" description="Helical" evidence="9">
    <location>
        <begin position="95"/>
        <end position="121"/>
    </location>
</feature>
<feature type="transmembrane region" description="Helical" evidence="9">
    <location>
        <begin position="63"/>
        <end position="83"/>
    </location>
</feature>
<reference evidence="11 13" key="1">
    <citation type="submission" date="2007-01" db="EMBL/GenBank/DDBJ databases">
        <title>Complete sequence of Psychromonas ingrahamii 37.</title>
        <authorList>
            <consortium name="US DOE Joint Genome Institute"/>
            <person name="Copeland A."/>
            <person name="Lucas S."/>
            <person name="Lapidus A."/>
            <person name="Barry K."/>
            <person name="Detter J.C."/>
            <person name="Glavina del Rio T."/>
            <person name="Hammon N."/>
            <person name="Israni S."/>
            <person name="Dalin E."/>
            <person name="Tice H."/>
            <person name="Pitluck S."/>
            <person name="Thompson L.S."/>
            <person name="Brettin T."/>
            <person name="Bruce D."/>
            <person name="Han C."/>
            <person name="Tapia R."/>
            <person name="Schmutz J."/>
            <person name="Larimer F."/>
            <person name="Land M."/>
            <person name="Hauser L."/>
            <person name="Kyrpides N."/>
            <person name="Ivanova N."/>
            <person name="Staley J."/>
            <person name="Richardson P."/>
        </authorList>
    </citation>
    <scope>NUCLEOTIDE SEQUENCE [LARGE SCALE GENOMIC DNA]</scope>
    <source>
        <strain evidence="11 13">37</strain>
    </source>
</reference>
<organism evidence="11 13">
    <name type="scientific">Psychromonas ingrahamii (strain DSM 17664 / CCUG 51855 / 37)</name>
    <dbReference type="NCBI Taxonomy" id="357804"/>
    <lineage>
        <taxon>Bacteria</taxon>
        <taxon>Pseudomonadati</taxon>
        <taxon>Pseudomonadota</taxon>
        <taxon>Gammaproteobacteria</taxon>
        <taxon>Alteromonadales</taxon>
        <taxon>Psychromonadaceae</taxon>
        <taxon>Psychromonas</taxon>
    </lineage>
</organism>